<gene>
    <name evidence="1" type="ORF">GLOINDRAFT_2541</name>
</gene>
<proteinExistence type="predicted"/>
<dbReference type="AlphaFoldDB" id="U9UK20"/>
<dbReference type="HOGENOM" id="CLU_3015320_0_0_1"/>
<dbReference type="EMBL" id="KI281463">
    <property type="protein sequence ID" value="ESA15956.1"/>
    <property type="molecule type" value="Genomic_DNA"/>
</dbReference>
<evidence type="ECO:0000313" key="1">
    <source>
        <dbReference type="EMBL" id="ESA15956.1"/>
    </source>
</evidence>
<reference evidence="1" key="1">
    <citation type="submission" date="2013-07" db="EMBL/GenBank/DDBJ databases">
        <title>The genome of an arbuscular mycorrhizal fungus provides insights into the evolution of the oldest plant symbiosis.</title>
        <authorList>
            <consortium name="DOE Joint Genome Institute"/>
            <person name="Tisserant E."/>
            <person name="Malbreil M."/>
            <person name="Kuo A."/>
            <person name="Kohler A."/>
            <person name="Symeonidi A."/>
            <person name="Balestrini R."/>
            <person name="Charron P."/>
            <person name="Duensing N."/>
            <person name="Frei-dit-Frey N."/>
            <person name="Gianinazzi-Pearson V."/>
            <person name="Gilbert B."/>
            <person name="Handa Y."/>
            <person name="Hijri M."/>
            <person name="Kaul R."/>
            <person name="Kawaguchi M."/>
            <person name="Krajinski F."/>
            <person name="Lammers P."/>
            <person name="Lapierre D."/>
            <person name="Masclaux F.G."/>
            <person name="Murat C."/>
            <person name="Morin E."/>
            <person name="Ndikumana S."/>
            <person name="Pagni M."/>
            <person name="Petitpierre D."/>
            <person name="Requena N."/>
            <person name="Rosikiewicz P."/>
            <person name="Riley R."/>
            <person name="Saito K."/>
            <person name="San Clemente H."/>
            <person name="Shapiro H."/>
            <person name="van Tuinen D."/>
            <person name="Becard G."/>
            <person name="Bonfante P."/>
            <person name="Paszkowski U."/>
            <person name="Shachar-Hill Y."/>
            <person name="Young J.P."/>
            <person name="Sanders I.R."/>
            <person name="Henrissat B."/>
            <person name="Rensing S.A."/>
            <person name="Grigoriev I.V."/>
            <person name="Corradi N."/>
            <person name="Roux C."/>
            <person name="Martin F."/>
        </authorList>
    </citation>
    <scope>NUCLEOTIDE SEQUENCE</scope>
    <source>
        <strain evidence="1">DAOM 197198</strain>
    </source>
</reference>
<protein>
    <submittedName>
        <fullName evidence="1">Uncharacterized protein</fullName>
    </submittedName>
</protein>
<sequence>MVRILEENGFRRKRFYCELLYPISGASIEVKKKKRFTLYIPIFVNYNEKAILCVNA</sequence>
<name>U9UK20_RHIID</name>
<organism evidence="1">
    <name type="scientific">Rhizophagus irregularis (strain DAOM 181602 / DAOM 197198 / MUCL 43194)</name>
    <name type="common">Arbuscular mycorrhizal fungus</name>
    <name type="synonym">Glomus intraradices</name>
    <dbReference type="NCBI Taxonomy" id="747089"/>
    <lineage>
        <taxon>Eukaryota</taxon>
        <taxon>Fungi</taxon>
        <taxon>Fungi incertae sedis</taxon>
        <taxon>Mucoromycota</taxon>
        <taxon>Glomeromycotina</taxon>
        <taxon>Glomeromycetes</taxon>
        <taxon>Glomerales</taxon>
        <taxon>Glomeraceae</taxon>
        <taxon>Rhizophagus</taxon>
    </lineage>
</organism>
<accession>U9UK20</accession>